<dbReference type="InterPro" id="IPR047658">
    <property type="entry name" value="IS4-like_transpos"/>
</dbReference>
<dbReference type="EMBL" id="FLQP01000048">
    <property type="protein sequence ID" value="SBS66576.1"/>
    <property type="molecule type" value="Genomic_DNA"/>
</dbReference>
<evidence type="ECO:0000259" key="1">
    <source>
        <dbReference type="Pfam" id="PF01609"/>
    </source>
</evidence>
<dbReference type="SUPFAM" id="SSF53098">
    <property type="entry name" value="Ribonuclease H-like"/>
    <property type="match status" value="1"/>
</dbReference>
<evidence type="ECO:0000313" key="2">
    <source>
        <dbReference type="EMBL" id="SBS66576.1"/>
    </source>
</evidence>
<dbReference type="Proteomes" id="UP000092876">
    <property type="component" value="Unassembled WGS sequence"/>
</dbReference>
<dbReference type="InterPro" id="IPR012337">
    <property type="entry name" value="RNaseH-like_sf"/>
</dbReference>
<dbReference type="AlphaFoldDB" id="A0A1C3IYU0"/>
<feature type="domain" description="Transposase IS4-like" evidence="1">
    <location>
        <begin position="93"/>
        <end position="199"/>
    </location>
</feature>
<protein>
    <recommendedName>
        <fullName evidence="1">Transposase IS4-like domain-containing protein</fullName>
    </recommendedName>
</protein>
<organism evidence="2 3">
    <name type="scientific">Vibrio atlanticus</name>
    <dbReference type="NCBI Taxonomy" id="693153"/>
    <lineage>
        <taxon>Bacteria</taxon>
        <taxon>Pseudomonadati</taxon>
        <taxon>Pseudomonadota</taxon>
        <taxon>Gammaproteobacteria</taxon>
        <taxon>Vibrionales</taxon>
        <taxon>Vibrionaceae</taxon>
        <taxon>Vibrio</taxon>
    </lineage>
</organism>
<gene>
    <name evidence="2" type="ORF">VAT7223_03251</name>
</gene>
<name>A0A1C3IYU0_9VIBR</name>
<dbReference type="NCBIfam" id="NF033591">
    <property type="entry name" value="transpos_IS4_2"/>
    <property type="match status" value="1"/>
</dbReference>
<sequence>MRDIQILQQTIQNQCPSIHKKRVSSLILATKSVLDGSDLTLTKLGRKLDTNTTVKHAIKRVDRLLGNRQLHRGKDLIYKWHAYLITGANSCPVILVDWSDVREQLRYMTLRASVALDGRAITIFEQVFEYDQYNSPKSHQTFLDKLQSILPNKVSPIIVSDAGFRNTWFRQVQEKSWFWLGRVRGEVSIKLICSSQTGHLAKRHFAFQSSLGLGTQEHCAFSFDYNQLLCTRRSFGASALSS</sequence>
<accession>A0A1C3IYU0</accession>
<dbReference type="GO" id="GO:0006313">
    <property type="term" value="P:DNA transposition"/>
    <property type="evidence" value="ECO:0007669"/>
    <property type="project" value="InterPro"/>
</dbReference>
<dbReference type="InterPro" id="IPR002559">
    <property type="entry name" value="Transposase_11"/>
</dbReference>
<reference evidence="3" key="1">
    <citation type="submission" date="2016-06" db="EMBL/GenBank/DDBJ databases">
        <authorList>
            <person name="Rodrigo-Torres Lidia"/>
            <person name="Arahal R.David."/>
        </authorList>
    </citation>
    <scope>NUCLEOTIDE SEQUENCE [LARGE SCALE GENOMIC DNA]</scope>
    <source>
        <strain evidence="3">CECT 7223</strain>
    </source>
</reference>
<dbReference type="GO" id="GO:0003677">
    <property type="term" value="F:DNA binding"/>
    <property type="evidence" value="ECO:0007669"/>
    <property type="project" value="InterPro"/>
</dbReference>
<dbReference type="GO" id="GO:0004803">
    <property type="term" value="F:transposase activity"/>
    <property type="evidence" value="ECO:0007669"/>
    <property type="project" value="InterPro"/>
</dbReference>
<evidence type="ECO:0000313" key="3">
    <source>
        <dbReference type="Proteomes" id="UP000092876"/>
    </source>
</evidence>
<dbReference type="PANTHER" id="PTHR35404:SF8">
    <property type="entry name" value="TRANSPOSASE OF TN10"/>
    <property type="match status" value="1"/>
</dbReference>
<dbReference type="PANTHER" id="PTHR35404">
    <property type="entry name" value="TRANSPOSASE OF TN10"/>
    <property type="match status" value="1"/>
</dbReference>
<proteinExistence type="predicted"/>
<dbReference type="Pfam" id="PF01609">
    <property type="entry name" value="DDE_Tnp_1"/>
    <property type="match status" value="1"/>
</dbReference>